<evidence type="ECO:0000313" key="2">
    <source>
        <dbReference type="EMBL" id="MFC5277652.1"/>
    </source>
</evidence>
<evidence type="ECO:0000313" key="3">
    <source>
        <dbReference type="Proteomes" id="UP001596118"/>
    </source>
</evidence>
<gene>
    <name evidence="2" type="ORF">ACFPM1_02540</name>
</gene>
<sequence>MLGSPSTTDVATGDAGRMGSLASAHWVGIAAAVVSALVHLALGVGFLGDFLETGLTVSLAMGVSFLVAVAGFLVGIWFVLTDRFRPTVYLLGIPFTAGQIVLWYAFNSPGLPAPPAINPLSAADKLAQIVLIAVLVVLYRRES</sequence>
<evidence type="ECO:0000256" key="1">
    <source>
        <dbReference type="SAM" id="Phobius"/>
    </source>
</evidence>
<feature type="transmembrane region" description="Helical" evidence="1">
    <location>
        <begin position="26"/>
        <end position="47"/>
    </location>
</feature>
<keyword evidence="3" id="KW-1185">Reference proteome</keyword>
<keyword evidence="1" id="KW-0812">Transmembrane</keyword>
<feature type="transmembrane region" description="Helical" evidence="1">
    <location>
        <begin position="126"/>
        <end position="141"/>
    </location>
</feature>
<dbReference type="InterPro" id="IPR055898">
    <property type="entry name" value="DUF7475"/>
</dbReference>
<dbReference type="EMBL" id="JBHSKY010000002">
    <property type="protein sequence ID" value="MFC5277652.1"/>
    <property type="molecule type" value="Genomic_DNA"/>
</dbReference>
<keyword evidence="1" id="KW-1133">Transmembrane helix</keyword>
<name>A0ABD5QYF3_9EURY</name>
<feature type="transmembrane region" description="Helical" evidence="1">
    <location>
        <begin position="87"/>
        <end position="106"/>
    </location>
</feature>
<organism evidence="2 3">
    <name type="scientific">Halorubrum rubrum</name>
    <dbReference type="NCBI Taxonomy" id="1126240"/>
    <lineage>
        <taxon>Archaea</taxon>
        <taxon>Methanobacteriati</taxon>
        <taxon>Methanobacteriota</taxon>
        <taxon>Stenosarchaea group</taxon>
        <taxon>Halobacteria</taxon>
        <taxon>Halobacteriales</taxon>
        <taxon>Haloferacaceae</taxon>
        <taxon>Halorubrum</taxon>
    </lineage>
</organism>
<dbReference type="AlphaFoldDB" id="A0ABD5QYF3"/>
<comment type="caution">
    <text evidence="2">The sequence shown here is derived from an EMBL/GenBank/DDBJ whole genome shotgun (WGS) entry which is preliminary data.</text>
</comment>
<dbReference type="Proteomes" id="UP001596118">
    <property type="component" value="Unassembled WGS sequence"/>
</dbReference>
<keyword evidence="1" id="KW-0472">Membrane</keyword>
<feature type="transmembrane region" description="Helical" evidence="1">
    <location>
        <begin position="59"/>
        <end position="80"/>
    </location>
</feature>
<dbReference type="Pfam" id="PF24287">
    <property type="entry name" value="DUF7475"/>
    <property type="match status" value="1"/>
</dbReference>
<protein>
    <submittedName>
        <fullName evidence="2">Uncharacterized protein</fullName>
    </submittedName>
</protein>
<dbReference type="RefSeq" id="WP_256410689.1">
    <property type="nucleotide sequence ID" value="NZ_JANHDM010000002.1"/>
</dbReference>
<proteinExistence type="predicted"/>
<accession>A0ABD5QYF3</accession>
<reference evidence="2 3" key="1">
    <citation type="journal article" date="2019" name="Int. J. Syst. Evol. Microbiol.">
        <title>The Global Catalogue of Microorganisms (GCM) 10K type strain sequencing project: providing services to taxonomists for standard genome sequencing and annotation.</title>
        <authorList>
            <consortium name="The Broad Institute Genomics Platform"/>
            <consortium name="The Broad Institute Genome Sequencing Center for Infectious Disease"/>
            <person name="Wu L."/>
            <person name="Ma J."/>
        </authorList>
    </citation>
    <scope>NUCLEOTIDE SEQUENCE [LARGE SCALE GENOMIC DNA]</scope>
    <source>
        <strain evidence="2 3">CGMCC 1.12124</strain>
    </source>
</reference>